<accession>A0A5M8FLU0</accession>
<evidence type="ECO:0000259" key="1">
    <source>
        <dbReference type="Pfam" id="PF03050"/>
    </source>
</evidence>
<dbReference type="InterPro" id="IPR004291">
    <property type="entry name" value="Transposase_IS66_central"/>
</dbReference>
<feature type="domain" description="Transposase TnpC homeodomain" evidence="2">
    <location>
        <begin position="15"/>
        <end position="72"/>
    </location>
</feature>
<feature type="domain" description="Transposase IS66 C-terminal" evidence="3">
    <location>
        <begin position="446"/>
        <end position="482"/>
    </location>
</feature>
<feature type="domain" description="Transposase IS66 central" evidence="1">
    <location>
        <begin position="158"/>
        <end position="439"/>
    </location>
</feature>
<dbReference type="Pfam" id="PF03050">
    <property type="entry name" value="DDE_Tnp_IS66"/>
    <property type="match status" value="1"/>
</dbReference>
<proteinExistence type="predicted"/>
<dbReference type="NCBIfam" id="NF033517">
    <property type="entry name" value="transpos_IS66"/>
    <property type="match status" value="1"/>
</dbReference>
<reference evidence="4 5" key="1">
    <citation type="submission" date="2019-09" db="EMBL/GenBank/DDBJ databases">
        <title>Whole-genome sequence of the purple sulfur bacterium Thiohalocapsa marina DSM 19078.</title>
        <authorList>
            <person name="Kyndt J.A."/>
            <person name="Meyer T.E."/>
        </authorList>
    </citation>
    <scope>NUCLEOTIDE SEQUENCE [LARGE SCALE GENOMIC DNA]</scope>
    <source>
        <strain evidence="4 5">DSM 19078</strain>
    </source>
</reference>
<dbReference type="PANTHER" id="PTHR33678:SF1">
    <property type="entry name" value="BLL1576 PROTEIN"/>
    <property type="match status" value="1"/>
</dbReference>
<keyword evidence="5" id="KW-1185">Reference proteome</keyword>
<evidence type="ECO:0000259" key="2">
    <source>
        <dbReference type="Pfam" id="PF13007"/>
    </source>
</evidence>
<dbReference type="InterPro" id="IPR039552">
    <property type="entry name" value="IS66_C"/>
</dbReference>
<dbReference type="PANTHER" id="PTHR33678">
    <property type="entry name" value="BLL1576 PROTEIN"/>
    <property type="match status" value="1"/>
</dbReference>
<name>A0A5M8FLU0_9GAMM</name>
<dbReference type="AlphaFoldDB" id="A0A5M8FLU0"/>
<sequence length="508" mass="57561">MIAENRQLRDTIQSLEQQLDWFKRQLFGQKSEKRLIEANPDQGSLFEGLVGQPAKAEPTDTITYQRRQGKKPRSEADVTAEGLRFSADVPLESIALTPAQLRGPEADQYDTIGEKRSYRLAQRPGSYVVLEYIRPIIKHKASEALISPPMPSAVFPGCIADVSVLAGILVDKFAYHLPLYRQHQRLADAGITLSRSTLTNWVKRSIALLEPIVDAQLQHILQSRVLAVDETPIKAGMQGKGKLHQGWFWPVFGEDEEIVFTYSPTRATQHLESVLGDSAGTLLSDGYSAYDCYAKQRDQVTQAQCWVHTRREFLKAEQLEPEATAEALELIAALYVIEQQMRDKDLTGAQKRDYRALHSLPVVDRFFAWCHEQRQRLDLTPSNPLTKALAYATKREAPLRVFLSDPEVPPDTNHLERALRVIPMGRRNWLFCWSEVGAKQVGVIQSLLTTCRMQGVDPYVYLVDVLQRVSLHPNRDVIALTPRLWKERFAKAPLRSDLALKQSDSETQ</sequence>
<comment type="caution">
    <text evidence="4">The sequence shown here is derived from an EMBL/GenBank/DDBJ whole genome shotgun (WGS) entry which is preliminary data.</text>
</comment>
<organism evidence="4 5">
    <name type="scientific">Thiohalocapsa marina</name>
    <dbReference type="NCBI Taxonomy" id="424902"/>
    <lineage>
        <taxon>Bacteria</taxon>
        <taxon>Pseudomonadati</taxon>
        <taxon>Pseudomonadota</taxon>
        <taxon>Gammaproteobacteria</taxon>
        <taxon>Chromatiales</taxon>
        <taxon>Chromatiaceae</taxon>
        <taxon>Thiohalocapsa</taxon>
    </lineage>
</organism>
<dbReference type="Proteomes" id="UP000322981">
    <property type="component" value="Unassembled WGS sequence"/>
</dbReference>
<gene>
    <name evidence="4" type="ORF">F2Q65_07665</name>
</gene>
<dbReference type="Pfam" id="PF13817">
    <property type="entry name" value="DDE_Tnp_IS66_C"/>
    <property type="match status" value="1"/>
</dbReference>
<dbReference type="Pfam" id="PF13007">
    <property type="entry name" value="LZ_Tnp_IS66"/>
    <property type="match status" value="1"/>
</dbReference>
<dbReference type="InterPro" id="IPR052344">
    <property type="entry name" value="Transposase-related"/>
</dbReference>
<dbReference type="OrthoDB" id="9800877at2"/>
<dbReference type="InterPro" id="IPR024463">
    <property type="entry name" value="Transposase_TnpC_homeodom"/>
</dbReference>
<evidence type="ECO:0000259" key="3">
    <source>
        <dbReference type="Pfam" id="PF13817"/>
    </source>
</evidence>
<evidence type="ECO:0000313" key="5">
    <source>
        <dbReference type="Proteomes" id="UP000322981"/>
    </source>
</evidence>
<protein>
    <submittedName>
        <fullName evidence="4">IS66 family transposase</fullName>
    </submittedName>
</protein>
<dbReference type="EMBL" id="VWXX01000007">
    <property type="protein sequence ID" value="KAA6185893.1"/>
    <property type="molecule type" value="Genomic_DNA"/>
</dbReference>
<evidence type="ECO:0000313" key="4">
    <source>
        <dbReference type="EMBL" id="KAA6185893.1"/>
    </source>
</evidence>